<dbReference type="InterPro" id="IPR036866">
    <property type="entry name" value="RibonucZ/Hydroxyglut_hydro"/>
</dbReference>
<dbReference type="AlphaFoldDB" id="A0A2A5S0W1"/>
<dbReference type="Pfam" id="PF00753">
    <property type="entry name" value="Lactamase_B"/>
    <property type="match status" value="1"/>
</dbReference>
<comment type="subcellular location">
    <subcellularLocation>
        <location evidence="1">Cell membrane</location>
        <topology evidence="1">Multi-pass membrane protein</topology>
    </subcellularLocation>
</comment>
<dbReference type="PANTHER" id="PTHR30619:SF1">
    <property type="entry name" value="RECOMBINATION PROTEIN 2"/>
    <property type="match status" value="1"/>
</dbReference>
<keyword evidence="3 6" id="KW-0812">Transmembrane</keyword>
<evidence type="ECO:0000259" key="7">
    <source>
        <dbReference type="SMART" id="SM00849"/>
    </source>
</evidence>
<comment type="caution">
    <text evidence="8">The sequence shown here is derived from an EMBL/GenBank/DDBJ whole genome shotgun (WGS) entry which is preliminary data.</text>
</comment>
<evidence type="ECO:0000313" key="8">
    <source>
        <dbReference type="EMBL" id="PCS07146.1"/>
    </source>
</evidence>
<dbReference type="SMART" id="SM00849">
    <property type="entry name" value="Lactamase_B"/>
    <property type="match status" value="1"/>
</dbReference>
<dbReference type="EMBL" id="JXJX01000005">
    <property type="protein sequence ID" value="PCS07146.1"/>
    <property type="molecule type" value="Genomic_DNA"/>
</dbReference>
<dbReference type="InterPro" id="IPR052159">
    <property type="entry name" value="Competence_DNA_uptake"/>
</dbReference>
<organism evidence="8 9">
    <name type="scientific">Pseudolactococcus plantarum</name>
    <dbReference type="NCBI Taxonomy" id="1365"/>
    <lineage>
        <taxon>Bacteria</taxon>
        <taxon>Bacillati</taxon>
        <taxon>Bacillota</taxon>
        <taxon>Bacilli</taxon>
        <taxon>Lactobacillales</taxon>
        <taxon>Streptococcaceae</taxon>
        <taxon>Pseudolactococcus</taxon>
    </lineage>
</organism>
<dbReference type="Proteomes" id="UP000242246">
    <property type="component" value="Unassembled WGS sequence"/>
</dbReference>
<accession>A0A2A5S0W1</accession>
<dbReference type="NCBIfam" id="TIGR00361">
    <property type="entry name" value="ComEC_Rec2"/>
    <property type="match status" value="1"/>
</dbReference>
<feature type="transmembrane region" description="Helical" evidence="6">
    <location>
        <begin position="235"/>
        <end position="254"/>
    </location>
</feature>
<dbReference type="InterPro" id="IPR004477">
    <property type="entry name" value="ComEC_N"/>
</dbReference>
<evidence type="ECO:0000313" key="9">
    <source>
        <dbReference type="Proteomes" id="UP000242246"/>
    </source>
</evidence>
<feature type="transmembrane region" description="Helical" evidence="6">
    <location>
        <begin position="181"/>
        <end position="200"/>
    </location>
</feature>
<dbReference type="Gene3D" id="3.60.15.10">
    <property type="entry name" value="Ribonuclease Z/Hydroxyacylglutathione hydrolase-like"/>
    <property type="match status" value="1"/>
</dbReference>
<gene>
    <name evidence="8" type="ORF">RU87_GL001199</name>
</gene>
<keyword evidence="9" id="KW-1185">Reference proteome</keyword>
<proteinExistence type="predicted"/>
<evidence type="ECO:0000256" key="3">
    <source>
        <dbReference type="ARBA" id="ARBA00022692"/>
    </source>
</evidence>
<dbReference type="NCBIfam" id="TIGR00360">
    <property type="entry name" value="ComEC_N-term"/>
    <property type="match status" value="1"/>
</dbReference>
<dbReference type="InterPro" id="IPR004797">
    <property type="entry name" value="Competence_ComEC/Rec2"/>
</dbReference>
<dbReference type="STRING" id="1348632.GCA_001591745_00660"/>
<keyword evidence="2" id="KW-1003">Cell membrane</keyword>
<dbReference type="SUPFAM" id="SSF56281">
    <property type="entry name" value="Metallo-hydrolase/oxidoreductase"/>
    <property type="match status" value="1"/>
</dbReference>
<reference evidence="8 9" key="1">
    <citation type="submission" date="2014-12" db="EMBL/GenBank/DDBJ databases">
        <title>Draft genome sequences of 10 type strains of Lactococcus.</title>
        <authorList>
            <person name="Sun Z."/>
            <person name="Zhong Z."/>
            <person name="Liu W."/>
            <person name="Zhang W."/>
            <person name="Zhang H."/>
        </authorList>
    </citation>
    <scope>NUCLEOTIDE SEQUENCE [LARGE SCALE GENOMIC DNA]</scope>
    <source>
        <strain evidence="8 9">DSM 20686</strain>
    </source>
</reference>
<name>A0A2A5S0W1_9LACT</name>
<keyword evidence="5 6" id="KW-0472">Membrane</keyword>
<feature type="transmembrane region" description="Helical" evidence="6">
    <location>
        <begin position="207"/>
        <end position="229"/>
    </location>
</feature>
<dbReference type="Pfam" id="PF03772">
    <property type="entry name" value="Competence"/>
    <property type="match status" value="1"/>
</dbReference>
<dbReference type="CDD" id="cd07731">
    <property type="entry name" value="ComA-like_MBL-fold"/>
    <property type="match status" value="1"/>
</dbReference>
<evidence type="ECO:0000256" key="5">
    <source>
        <dbReference type="ARBA" id="ARBA00023136"/>
    </source>
</evidence>
<dbReference type="InterPro" id="IPR035681">
    <property type="entry name" value="ComA-like_MBL"/>
</dbReference>
<dbReference type="GO" id="GO:0005886">
    <property type="term" value="C:plasma membrane"/>
    <property type="evidence" value="ECO:0007669"/>
    <property type="project" value="UniProtKB-SubCell"/>
</dbReference>
<dbReference type="PANTHER" id="PTHR30619">
    <property type="entry name" value="DNA INTERNALIZATION/COMPETENCE PROTEIN COMEC/REC2"/>
    <property type="match status" value="1"/>
</dbReference>
<evidence type="ECO:0000256" key="2">
    <source>
        <dbReference type="ARBA" id="ARBA00022475"/>
    </source>
</evidence>
<evidence type="ECO:0000256" key="1">
    <source>
        <dbReference type="ARBA" id="ARBA00004651"/>
    </source>
</evidence>
<feature type="transmembrane region" description="Helical" evidence="6">
    <location>
        <begin position="266"/>
        <end position="284"/>
    </location>
</feature>
<dbReference type="InterPro" id="IPR001279">
    <property type="entry name" value="Metallo-B-lactamas"/>
</dbReference>
<sequence length="661" mass="74528">MIPLLDTIQVDGDQVRFRAKHSGRLYQVFYRLPTKEMQTYFQTIATPIELEISATIEKAGSKRNFNGFNYRQYLKTQNIYRIITIDKITAITKINSWDIRYLRRKLILFCEKQFPHPLSSYMTGLLFGQFGQSFDEMETIYTSLGIMHFFTLSGMQVSFLYNSLRHILLRCGLQRHIVTVLLIPIILIYGALAGGAISVVRASIQKGLSACGITSLNNFSVTLLLLFIWQPKFLLTTGGALSTFFVFVVSIVGYKIKQETKIKNKVMMTILLSTASLPLLMHAFYSFQPVALLLTLPLSFLFASLMLPCLSISFFVSISTGISLNQLNICFIWLETAIQSIEKLTPRPMVIGKPSTAMLIIMFITIGVLIDRWSNQKIRFALMMGFIGMCLLTKYPIKETITVVDIGQGDSIFLQDRFNQHTILIDTGGKIEFMKEKKWQKGTKKHNAESNLIPYLKSIGVGKIDTLVVTHTDADHIGDLLTVLANIPVQKIVVSQGSLTNKKFVAVLKQTKTTIQVAEVGQQFPIFDSYLEILYPKLPGDGKNNDSLVLYGVFYQTKFLFTGDLESEGEATLLNSYPLLSVDVLKAGHHGSKTSSAKTFIKTIKPKIALISCGLNNRYRHPNQETLDTFQSNQIAVYRTDRQGAIKFQKNGKSWHIKTVK</sequence>
<dbReference type="GO" id="GO:0030420">
    <property type="term" value="P:establishment of competence for transformation"/>
    <property type="evidence" value="ECO:0007669"/>
    <property type="project" value="InterPro"/>
</dbReference>
<feature type="transmembrane region" description="Helical" evidence="6">
    <location>
        <begin position="354"/>
        <end position="373"/>
    </location>
</feature>
<protein>
    <submittedName>
        <fullName evidence="8">Competence protein ComEC</fullName>
    </submittedName>
</protein>
<evidence type="ECO:0000256" key="6">
    <source>
        <dbReference type="SAM" id="Phobius"/>
    </source>
</evidence>
<keyword evidence="4 6" id="KW-1133">Transmembrane helix</keyword>
<feature type="domain" description="Metallo-beta-lactamase" evidence="7">
    <location>
        <begin position="408"/>
        <end position="615"/>
    </location>
</feature>
<evidence type="ECO:0000256" key="4">
    <source>
        <dbReference type="ARBA" id="ARBA00022989"/>
    </source>
</evidence>